<evidence type="ECO:0000313" key="1">
    <source>
        <dbReference type="EMBL" id="QLG62656.1"/>
    </source>
</evidence>
<accession>A0A7D5QAK7</accession>
<reference evidence="1 2" key="1">
    <citation type="submission" date="2020-06" db="EMBL/GenBank/DDBJ databases">
        <title>NJ-3-1, isolated from saline soil.</title>
        <authorList>
            <person name="Cui H.L."/>
            <person name="Shi X."/>
        </authorList>
    </citation>
    <scope>NUCLEOTIDE SEQUENCE [LARGE SCALE GENOMIC DNA]</scope>
    <source>
        <strain evidence="1 2">NJ-3-1</strain>
    </source>
</reference>
<dbReference type="KEGG" id="halu:HUG12_13345"/>
<dbReference type="EMBL" id="CP058579">
    <property type="protein sequence ID" value="QLG62656.1"/>
    <property type="molecule type" value="Genomic_DNA"/>
</dbReference>
<name>A0A7D5QAK7_9EURY</name>
<organism evidence="1 2">
    <name type="scientific">Halorarum salinum</name>
    <dbReference type="NCBI Taxonomy" id="2743089"/>
    <lineage>
        <taxon>Archaea</taxon>
        <taxon>Methanobacteriati</taxon>
        <taxon>Methanobacteriota</taxon>
        <taxon>Stenosarchaea group</taxon>
        <taxon>Halobacteria</taxon>
        <taxon>Halobacteriales</taxon>
        <taxon>Haloferacaceae</taxon>
        <taxon>Halorarum</taxon>
    </lineage>
</organism>
<dbReference type="Proteomes" id="UP000509626">
    <property type="component" value="Chromosome"/>
</dbReference>
<dbReference type="AlphaFoldDB" id="A0A7D5QAK7"/>
<evidence type="ECO:0000313" key="2">
    <source>
        <dbReference type="Proteomes" id="UP000509626"/>
    </source>
</evidence>
<dbReference type="RefSeq" id="WP_179269241.1">
    <property type="nucleotide sequence ID" value="NZ_CP058579.1"/>
</dbReference>
<sequence length="60" mass="6166">MDPTTFGRRLLQTRTARAVANHPRAATALVLSVLLLATSGSAAADSLVSTTGEGWTKTGP</sequence>
<keyword evidence="2" id="KW-1185">Reference proteome</keyword>
<gene>
    <name evidence="1" type="ORF">HUG12_13345</name>
</gene>
<proteinExistence type="predicted"/>
<protein>
    <submittedName>
        <fullName evidence="1">Uncharacterized protein</fullName>
    </submittedName>
</protein>
<dbReference type="GeneID" id="56038462"/>